<feature type="domain" description="Bacterial type II secretion system protein E" evidence="4">
    <location>
        <begin position="100"/>
        <end position="471"/>
    </location>
</feature>
<dbReference type="EMBL" id="LRQE01000024">
    <property type="protein sequence ID" value="KXA30818.1"/>
    <property type="molecule type" value="Genomic_DNA"/>
</dbReference>
<organism evidence="5">
    <name type="scientific">Peptoniphilus harei</name>
    <dbReference type="NCBI Taxonomy" id="54005"/>
    <lineage>
        <taxon>Bacteria</taxon>
        <taxon>Bacillati</taxon>
        <taxon>Bacillota</taxon>
        <taxon>Tissierellia</taxon>
        <taxon>Tissierellales</taxon>
        <taxon>Peptoniphilaceae</taxon>
        <taxon>Peptoniphilus</taxon>
    </lineage>
</organism>
<dbReference type="InterPro" id="IPR027417">
    <property type="entry name" value="P-loop_NTPase"/>
</dbReference>
<dbReference type="Pfam" id="PF00437">
    <property type="entry name" value="T2SSE"/>
    <property type="match status" value="1"/>
</dbReference>
<dbReference type="Gene3D" id="3.40.50.300">
    <property type="entry name" value="P-loop containing nucleotide triphosphate hydrolases"/>
    <property type="match status" value="1"/>
</dbReference>
<reference evidence="5 6" key="1">
    <citation type="submission" date="2016-01" db="EMBL/GenBank/DDBJ databases">
        <authorList>
            <person name="Oliw E.H."/>
        </authorList>
    </citation>
    <scope>NUCLEOTIDE SEQUENCE [LARGE SCALE GENOMIC DNA]</scope>
    <source>
        <strain evidence="5 6">CMW7756A</strain>
    </source>
</reference>
<keyword evidence="3" id="KW-0067">ATP-binding</keyword>
<evidence type="ECO:0000256" key="2">
    <source>
        <dbReference type="ARBA" id="ARBA00022741"/>
    </source>
</evidence>
<dbReference type="Proteomes" id="UP000070174">
    <property type="component" value="Unassembled WGS sequence"/>
</dbReference>
<dbReference type="Gene3D" id="3.30.450.90">
    <property type="match status" value="1"/>
</dbReference>
<protein>
    <submittedName>
        <fullName evidence="5">Putative general secretion pathway protein E</fullName>
    </submittedName>
</protein>
<dbReference type="PANTHER" id="PTHR30258">
    <property type="entry name" value="TYPE II SECRETION SYSTEM PROTEIN GSPE-RELATED"/>
    <property type="match status" value="1"/>
</dbReference>
<name>A0A133PQA3_9FIRM</name>
<evidence type="ECO:0000259" key="4">
    <source>
        <dbReference type="Pfam" id="PF00437"/>
    </source>
</evidence>
<keyword evidence="2" id="KW-0547">Nucleotide-binding</keyword>
<proteinExistence type="inferred from homology"/>
<gene>
    <name evidence="5" type="ORF">HMPREF3229_00826</name>
</gene>
<dbReference type="PATRIC" id="fig|54005.3.peg.814"/>
<dbReference type="CDD" id="cd01129">
    <property type="entry name" value="PulE-GspE-like"/>
    <property type="match status" value="1"/>
</dbReference>
<dbReference type="GO" id="GO:0005886">
    <property type="term" value="C:plasma membrane"/>
    <property type="evidence" value="ECO:0007669"/>
    <property type="project" value="TreeGrafter"/>
</dbReference>
<dbReference type="InterPro" id="IPR001482">
    <property type="entry name" value="T2SS/T4SS_dom"/>
</dbReference>
<dbReference type="RefSeq" id="WP_060800018.1">
    <property type="nucleotide sequence ID" value="NZ_KQ957097.1"/>
</dbReference>
<evidence type="ECO:0000313" key="5">
    <source>
        <dbReference type="EMBL" id="KXA30818.1"/>
    </source>
</evidence>
<accession>A0A133PQA3</accession>
<dbReference type="SUPFAM" id="SSF52540">
    <property type="entry name" value="P-loop containing nucleoside triphosphate hydrolases"/>
    <property type="match status" value="1"/>
</dbReference>
<comment type="caution">
    <text evidence="5">The sequence shown here is derived from an EMBL/GenBank/DDBJ whole genome shotgun (WGS) entry which is preliminary data.</text>
</comment>
<sequence>MNKFSFDIKKILTENYCRKNFIAPNREEGDLVVFYSLHINDEILKYNLSEKLGRQISLEEAPLEKINQILDEIYMSDKKDYLLEDIDNKYEDLIVLEDEDKEDSPAVRVLDYILRESIEKNASDIHIEPRFDNIIVRIRIDGALNKLIDLPKKIYPYLVTRIKILSQLDISEKRLPQDGRFSFDFKGEKIDIRVATTPTGNGEKIVLRILDIQRISYTPEGIGLVGENYYKVMKLISQPSGLILICGPTSSGKTSSLYTLLRKIQDDDINIMTIEDPIEYKIDGINQIEVNPNTGLSFEKGLKAILRMDPDKIMIGEIRNEDTAHIAISSSITGHLVLSTLHTESSPASIGRLLDMGIEAYLISAGLIGVISQRLIRRLCPHCKEKIKNTNPLVKSEFVYRARGCHKCNQGYLGRMAVFEIMIVDSEIREMISRRESVKNIKVLAIEKGMKTLSSEILNLIEDGETTFEEYYKNIHTVGDL</sequence>
<dbReference type="GO" id="GO:0016887">
    <property type="term" value="F:ATP hydrolysis activity"/>
    <property type="evidence" value="ECO:0007669"/>
    <property type="project" value="TreeGrafter"/>
</dbReference>
<dbReference type="PANTHER" id="PTHR30258:SF2">
    <property type="entry name" value="COMG OPERON PROTEIN 1"/>
    <property type="match status" value="1"/>
</dbReference>
<dbReference type="AlphaFoldDB" id="A0A133PQA3"/>
<dbReference type="GO" id="GO:0005524">
    <property type="term" value="F:ATP binding"/>
    <property type="evidence" value="ECO:0007669"/>
    <property type="project" value="UniProtKB-KW"/>
</dbReference>
<comment type="similarity">
    <text evidence="1">Belongs to the GSP E family.</text>
</comment>
<evidence type="ECO:0000256" key="3">
    <source>
        <dbReference type="ARBA" id="ARBA00022840"/>
    </source>
</evidence>
<evidence type="ECO:0000256" key="1">
    <source>
        <dbReference type="ARBA" id="ARBA00006611"/>
    </source>
</evidence>
<evidence type="ECO:0000313" key="6">
    <source>
        <dbReference type="Proteomes" id="UP000070174"/>
    </source>
</evidence>